<evidence type="ECO:0000256" key="5">
    <source>
        <dbReference type="PROSITE-ProRule" id="PRU00169"/>
    </source>
</evidence>
<dbReference type="InterPro" id="IPR039420">
    <property type="entry name" value="WalR-like"/>
</dbReference>
<dbReference type="GO" id="GO:0006355">
    <property type="term" value="P:regulation of DNA-templated transcription"/>
    <property type="evidence" value="ECO:0007669"/>
    <property type="project" value="InterPro"/>
</dbReference>
<dbReference type="InterPro" id="IPR016032">
    <property type="entry name" value="Sig_transdc_resp-reg_C-effctor"/>
</dbReference>
<dbReference type="PANTHER" id="PTHR43214:SF24">
    <property type="entry name" value="TRANSCRIPTIONAL REGULATORY PROTEIN NARL-RELATED"/>
    <property type="match status" value="1"/>
</dbReference>
<gene>
    <name evidence="8" type="ORF">AWB85_15490</name>
</gene>
<dbReference type="PROSITE" id="PS50043">
    <property type="entry name" value="HTH_LUXR_2"/>
    <property type="match status" value="1"/>
</dbReference>
<dbReference type="CDD" id="cd06170">
    <property type="entry name" value="LuxR_C_like"/>
    <property type="match status" value="1"/>
</dbReference>
<evidence type="ECO:0000256" key="1">
    <source>
        <dbReference type="ARBA" id="ARBA00022553"/>
    </source>
</evidence>
<organism evidence="8 9">
    <name type="scientific">Mycobacteroides immunogenum</name>
    <dbReference type="NCBI Taxonomy" id="83262"/>
    <lineage>
        <taxon>Bacteria</taxon>
        <taxon>Bacillati</taxon>
        <taxon>Actinomycetota</taxon>
        <taxon>Actinomycetes</taxon>
        <taxon>Mycobacteriales</taxon>
        <taxon>Mycobacteriaceae</taxon>
        <taxon>Mycobacteroides</taxon>
    </lineage>
</organism>
<dbReference type="PRINTS" id="PR00038">
    <property type="entry name" value="HTHLUXR"/>
</dbReference>
<dbReference type="PANTHER" id="PTHR43214">
    <property type="entry name" value="TWO-COMPONENT RESPONSE REGULATOR"/>
    <property type="match status" value="1"/>
</dbReference>
<feature type="domain" description="Response regulatory" evidence="7">
    <location>
        <begin position="3"/>
        <end position="118"/>
    </location>
</feature>
<dbReference type="EMBL" id="LQYE01000031">
    <property type="protein sequence ID" value="OAT67013.1"/>
    <property type="molecule type" value="Genomic_DNA"/>
</dbReference>
<feature type="modified residue" description="4-aspartylphosphate" evidence="5">
    <location>
        <position position="53"/>
    </location>
</feature>
<proteinExistence type="predicted"/>
<dbReference type="SUPFAM" id="SSF46894">
    <property type="entry name" value="C-terminal effector domain of the bipartite response regulators"/>
    <property type="match status" value="1"/>
</dbReference>
<evidence type="ECO:0000256" key="4">
    <source>
        <dbReference type="ARBA" id="ARBA00023163"/>
    </source>
</evidence>
<evidence type="ECO:0000259" key="7">
    <source>
        <dbReference type="PROSITE" id="PS50110"/>
    </source>
</evidence>
<dbReference type="SUPFAM" id="SSF52172">
    <property type="entry name" value="CheY-like"/>
    <property type="match status" value="1"/>
</dbReference>
<dbReference type="PROSITE" id="PS50110">
    <property type="entry name" value="RESPONSE_REGULATORY"/>
    <property type="match status" value="1"/>
</dbReference>
<dbReference type="Pfam" id="PF00196">
    <property type="entry name" value="GerE"/>
    <property type="match status" value="1"/>
</dbReference>
<evidence type="ECO:0000313" key="9">
    <source>
        <dbReference type="Proteomes" id="UP000186919"/>
    </source>
</evidence>
<dbReference type="Gene3D" id="3.40.50.2300">
    <property type="match status" value="1"/>
</dbReference>
<dbReference type="AlphaFoldDB" id="A0A179V7K8"/>
<dbReference type="Proteomes" id="UP000186919">
    <property type="component" value="Unassembled WGS sequence"/>
</dbReference>
<feature type="domain" description="HTH luxR-type" evidence="6">
    <location>
        <begin position="145"/>
        <end position="210"/>
    </location>
</feature>
<evidence type="ECO:0000256" key="2">
    <source>
        <dbReference type="ARBA" id="ARBA00023015"/>
    </source>
</evidence>
<comment type="caution">
    <text evidence="8">The sequence shown here is derived from an EMBL/GenBank/DDBJ whole genome shotgun (WGS) entry which is preliminary data.</text>
</comment>
<dbReference type="GO" id="GO:0000160">
    <property type="term" value="P:phosphorelay signal transduction system"/>
    <property type="evidence" value="ECO:0007669"/>
    <property type="project" value="InterPro"/>
</dbReference>
<dbReference type="InterPro" id="IPR058245">
    <property type="entry name" value="NreC/VraR/RcsB-like_REC"/>
</dbReference>
<keyword evidence="4" id="KW-0804">Transcription</keyword>
<keyword evidence="3" id="KW-0238">DNA-binding</keyword>
<dbReference type="SMART" id="SM00421">
    <property type="entry name" value="HTH_LUXR"/>
    <property type="match status" value="1"/>
</dbReference>
<dbReference type="Pfam" id="PF00072">
    <property type="entry name" value="Response_reg"/>
    <property type="match status" value="1"/>
</dbReference>
<dbReference type="SMART" id="SM00448">
    <property type="entry name" value="REC"/>
    <property type="match status" value="1"/>
</dbReference>
<name>A0A179V7K8_9MYCO</name>
<dbReference type="GO" id="GO:0003677">
    <property type="term" value="F:DNA binding"/>
    <property type="evidence" value="ECO:0007669"/>
    <property type="project" value="UniProtKB-KW"/>
</dbReference>
<dbReference type="InterPro" id="IPR001789">
    <property type="entry name" value="Sig_transdc_resp-reg_receiver"/>
</dbReference>
<keyword evidence="2" id="KW-0805">Transcription regulation</keyword>
<reference evidence="8 9" key="1">
    <citation type="submission" date="2016-01" db="EMBL/GenBank/DDBJ databases">
        <title>Mycobacterium immunogenum strain CD11_6 genome sequencing and assembly.</title>
        <authorList>
            <person name="Kaur G."/>
            <person name="Nair G.R."/>
            <person name="Mayilraj S."/>
        </authorList>
    </citation>
    <scope>NUCLEOTIDE SEQUENCE [LARGE SCALE GENOMIC DNA]</scope>
    <source>
        <strain evidence="8 9">CD11-6</strain>
    </source>
</reference>
<protein>
    <submittedName>
        <fullName evidence="8">Two-component system response regulator</fullName>
    </submittedName>
</protein>
<accession>A0A179V7K8</accession>
<sequence>MPRVIIVDDEALIRSGFELILSAAEDIDVVATSDGIHAVEVIADHKPDVVLLDIRMPGKDGLAVLAELHTWNSPPAVAMLTTFNTDDYVATALKFGAVGFLLKDTDPERLPDMVRTLAAGGLLLSAAVVPKVVSGYLDDHVDSDVKALVSTLTVREVEVLKLLARGHSNGTIAATLYSSVGTVKDQVSSILSKLAVKTRVEAAIIAQRSGTLHDTGAQ</sequence>
<keyword evidence="1 5" id="KW-0597">Phosphoprotein</keyword>
<dbReference type="InterPro" id="IPR000792">
    <property type="entry name" value="Tscrpt_reg_LuxR_C"/>
</dbReference>
<dbReference type="CDD" id="cd17535">
    <property type="entry name" value="REC_NarL-like"/>
    <property type="match status" value="1"/>
</dbReference>
<dbReference type="InterPro" id="IPR011006">
    <property type="entry name" value="CheY-like_superfamily"/>
</dbReference>
<evidence type="ECO:0000259" key="6">
    <source>
        <dbReference type="PROSITE" id="PS50043"/>
    </source>
</evidence>
<evidence type="ECO:0000256" key="3">
    <source>
        <dbReference type="ARBA" id="ARBA00023125"/>
    </source>
</evidence>
<evidence type="ECO:0000313" key="8">
    <source>
        <dbReference type="EMBL" id="OAT67013.1"/>
    </source>
</evidence>